<evidence type="ECO:0000256" key="1">
    <source>
        <dbReference type="ARBA" id="ARBA00001933"/>
    </source>
</evidence>
<name>A0AAE3HJP5_9FIRM</name>
<evidence type="ECO:0000256" key="5">
    <source>
        <dbReference type="ARBA" id="ARBA00037974"/>
    </source>
</evidence>
<feature type="domain" description="Aminotransferase class I/classII large" evidence="6">
    <location>
        <begin position="34"/>
        <end position="384"/>
    </location>
</feature>
<dbReference type="Proteomes" id="UP001205748">
    <property type="component" value="Unassembled WGS sequence"/>
</dbReference>
<dbReference type="Gene3D" id="3.40.640.10">
    <property type="entry name" value="Type I PLP-dependent aspartate aminotransferase-like (Major domain)"/>
    <property type="match status" value="1"/>
</dbReference>
<evidence type="ECO:0000256" key="4">
    <source>
        <dbReference type="ARBA" id="ARBA00023239"/>
    </source>
</evidence>
<dbReference type="AlphaFoldDB" id="A0AAE3HJP5"/>
<dbReference type="CDD" id="cd00609">
    <property type="entry name" value="AAT_like"/>
    <property type="match status" value="1"/>
</dbReference>
<comment type="caution">
    <text evidence="7">The sequence shown here is derived from an EMBL/GenBank/DDBJ whole genome shotgun (WGS) entry which is preliminary data.</text>
</comment>
<evidence type="ECO:0000313" key="7">
    <source>
        <dbReference type="EMBL" id="MCR1900109.1"/>
    </source>
</evidence>
<dbReference type="InterPro" id="IPR015424">
    <property type="entry name" value="PyrdxlP-dep_Trfase"/>
</dbReference>
<dbReference type="Gene3D" id="3.90.1150.10">
    <property type="entry name" value="Aspartate Aminotransferase, domain 1"/>
    <property type="match status" value="1"/>
</dbReference>
<reference evidence="7" key="1">
    <citation type="submission" date="2022-07" db="EMBL/GenBank/DDBJ databases">
        <title>Enhanced cultured diversity of the mouse gut microbiota enables custom-made synthetic communities.</title>
        <authorList>
            <person name="Afrizal A."/>
        </authorList>
    </citation>
    <scope>NUCLEOTIDE SEQUENCE</scope>
    <source>
        <strain evidence="7">DSM 28593</strain>
    </source>
</reference>
<dbReference type="InterPro" id="IPR004839">
    <property type="entry name" value="Aminotransferase_I/II_large"/>
</dbReference>
<dbReference type="PANTHER" id="PTHR43525:SF1">
    <property type="entry name" value="PROTEIN MALY"/>
    <property type="match status" value="1"/>
</dbReference>
<dbReference type="GO" id="GO:0030170">
    <property type="term" value="F:pyridoxal phosphate binding"/>
    <property type="evidence" value="ECO:0007669"/>
    <property type="project" value="InterPro"/>
</dbReference>
<gene>
    <name evidence="7" type="ORF">NSA47_14160</name>
</gene>
<keyword evidence="4 7" id="KW-0456">Lyase</keyword>
<dbReference type="RefSeq" id="WP_257533101.1">
    <property type="nucleotide sequence ID" value="NZ_JANKAS010000019.1"/>
</dbReference>
<dbReference type="InterPro" id="IPR027619">
    <property type="entry name" value="C-S_lyase_PatB-like"/>
</dbReference>
<accession>A0AAE3HJP5</accession>
<dbReference type="Pfam" id="PF00155">
    <property type="entry name" value="Aminotran_1_2"/>
    <property type="match status" value="1"/>
</dbReference>
<dbReference type="InterPro" id="IPR015422">
    <property type="entry name" value="PyrdxlP-dep_Trfase_small"/>
</dbReference>
<dbReference type="NCBIfam" id="TIGR04350">
    <property type="entry name" value="C_S_lyase_PatB"/>
    <property type="match status" value="1"/>
</dbReference>
<comment type="cofactor">
    <cofactor evidence="1">
        <name>pyridoxal 5'-phosphate</name>
        <dbReference type="ChEBI" id="CHEBI:597326"/>
    </cofactor>
</comment>
<proteinExistence type="inferred from homology"/>
<comment type="similarity">
    <text evidence="5">Belongs to the class-II pyridoxal-phosphate-dependent aminotransferase family. MalY/PatB cystathionine beta-lyase subfamily.</text>
</comment>
<dbReference type="SUPFAM" id="SSF53383">
    <property type="entry name" value="PLP-dependent transferases"/>
    <property type="match status" value="1"/>
</dbReference>
<dbReference type="InterPro" id="IPR051798">
    <property type="entry name" value="Class-II_PLP-Dep_Aminotrans"/>
</dbReference>
<evidence type="ECO:0000259" key="6">
    <source>
        <dbReference type="Pfam" id="PF00155"/>
    </source>
</evidence>
<evidence type="ECO:0000256" key="2">
    <source>
        <dbReference type="ARBA" id="ARBA00012224"/>
    </source>
</evidence>
<dbReference type="GO" id="GO:0047804">
    <property type="term" value="F:cysteine-S-conjugate beta-lyase activity"/>
    <property type="evidence" value="ECO:0007669"/>
    <property type="project" value="UniProtKB-EC"/>
</dbReference>
<protein>
    <recommendedName>
        <fullName evidence="2">cysteine-S-conjugate beta-lyase</fullName>
        <ecNumber evidence="2">4.4.1.13</ecNumber>
    </recommendedName>
</protein>
<evidence type="ECO:0000256" key="3">
    <source>
        <dbReference type="ARBA" id="ARBA00022898"/>
    </source>
</evidence>
<dbReference type="InterPro" id="IPR015421">
    <property type="entry name" value="PyrdxlP-dep_Trfase_major"/>
</dbReference>
<sequence>MSNLFHKEIDPSKVNRMKWEAEIERTGDRDLLCFGTADMDFPSAKPILDAIHKVADAGHLGYPFVQPGFYDAIINWQKRLGRWEIKPEWIATHVGVYPSSWAIIEALTEPGDEIIFQTPVHFCFDAVTRDNGRVPIYNPLVQRNGHFEMDYEHFKAAITPRTKIMWLCNPHNPVGRAWSREELEKLGEICLKNNIIIMSDDVYCGLLYPGKTYTPIASLSKELSMNTITCYSTSKIYNTTGVKQSFVVCENPELLEAYNLSLRKQNLNYGKNVFGLAVTEAAFNHCDDWVRELMDYVSENHNTTKKLLEDGIPGVVVGDAEATYFVWIDFRVLGLDRTAMENLFEKKARVIVEVGHKFGDVGEGFVRLNLACRREVLIEGMERIIKAVKN</sequence>
<dbReference type="PANTHER" id="PTHR43525">
    <property type="entry name" value="PROTEIN MALY"/>
    <property type="match status" value="1"/>
</dbReference>
<dbReference type="EMBL" id="JANKAS010000019">
    <property type="protein sequence ID" value="MCR1900109.1"/>
    <property type="molecule type" value="Genomic_DNA"/>
</dbReference>
<keyword evidence="3" id="KW-0663">Pyridoxal phosphate</keyword>
<keyword evidence="8" id="KW-1185">Reference proteome</keyword>
<evidence type="ECO:0000313" key="8">
    <source>
        <dbReference type="Proteomes" id="UP001205748"/>
    </source>
</evidence>
<dbReference type="EC" id="4.4.1.13" evidence="2"/>
<organism evidence="7 8">
    <name type="scientific">Irregularibacter muris</name>
    <dbReference type="NCBI Taxonomy" id="1796619"/>
    <lineage>
        <taxon>Bacteria</taxon>
        <taxon>Bacillati</taxon>
        <taxon>Bacillota</taxon>
        <taxon>Clostridia</taxon>
        <taxon>Eubacteriales</taxon>
        <taxon>Eubacteriaceae</taxon>
        <taxon>Irregularibacter</taxon>
    </lineage>
</organism>